<accession>A0A1N6HB44</accession>
<dbReference type="GO" id="GO:0046872">
    <property type="term" value="F:metal ion binding"/>
    <property type="evidence" value="ECO:0007669"/>
    <property type="project" value="UniProtKB-KW"/>
</dbReference>
<dbReference type="PANTHER" id="PTHR19136">
    <property type="entry name" value="MOLYBDENUM COFACTOR GUANYLYLTRANSFERASE"/>
    <property type="match status" value="1"/>
</dbReference>
<dbReference type="Proteomes" id="UP000184694">
    <property type="component" value="Unassembled WGS sequence"/>
</dbReference>
<feature type="domain" description="MobA-like NTP transferase" evidence="9">
    <location>
        <begin position="11"/>
        <end position="163"/>
    </location>
</feature>
<keyword evidence="7 8" id="KW-0501">Molybdenum cofactor biosynthesis</keyword>
<feature type="binding site" evidence="8">
    <location>
        <position position="101"/>
    </location>
    <ligand>
        <name>Mg(2+)</name>
        <dbReference type="ChEBI" id="CHEBI:18420"/>
    </ligand>
</feature>
<keyword evidence="3 8" id="KW-0479">Metal-binding</keyword>
<comment type="cofactor">
    <cofactor evidence="8">
        <name>Mg(2+)</name>
        <dbReference type="ChEBI" id="CHEBI:18420"/>
    </cofactor>
</comment>
<dbReference type="InterPro" id="IPR029044">
    <property type="entry name" value="Nucleotide-diphossugar_trans"/>
</dbReference>
<dbReference type="HAMAP" id="MF_00316">
    <property type="entry name" value="MobA"/>
    <property type="match status" value="1"/>
</dbReference>
<protein>
    <recommendedName>
        <fullName evidence="8">Probable molybdenum cofactor guanylyltransferase</fullName>
        <shortName evidence="8">MoCo guanylyltransferase</shortName>
        <ecNumber evidence="8">2.7.7.77</ecNumber>
    </recommendedName>
    <alternativeName>
        <fullName evidence="8">GTP:molybdopterin guanylyltransferase</fullName>
    </alternativeName>
    <alternativeName>
        <fullName evidence="8">Mo-MPT guanylyltransferase</fullName>
    </alternativeName>
    <alternativeName>
        <fullName evidence="8">Molybdopterin guanylyltransferase</fullName>
    </alternativeName>
    <alternativeName>
        <fullName evidence="8">Molybdopterin-guanine dinucleotide synthase</fullName>
        <shortName evidence="8">MGD synthase</shortName>
    </alternativeName>
</protein>
<keyword evidence="11" id="KW-1185">Reference proteome</keyword>
<dbReference type="InterPro" id="IPR025877">
    <property type="entry name" value="MobA-like_NTP_Trfase"/>
</dbReference>
<evidence type="ECO:0000313" key="10">
    <source>
        <dbReference type="EMBL" id="SIO17051.1"/>
    </source>
</evidence>
<dbReference type="InterPro" id="IPR013482">
    <property type="entry name" value="Molybde_CF_guanTrfase"/>
</dbReference>
<keyword evidence="1 8" id="KW-0963">Cytoplasm</keyword>
<keyword evidence="4 8" id="KW-0547">Nucleotide-binding</keyword>
<evidence type="ECO:0000259" key="9">
    <source>
        <dbReference type="Pfam" id="PF12804"/>
    </source>
</evidence>
<feature type="binding site" evidence="8">
    <location>
        <begin position="14"/>
        <end position="16"/>
    </location>
    <ligand>
        <name>GTP</name>
        <dbReference type="ChEBI" id="CHEBI:37565"/>
    </ligand>
</feature>
<reference evidence="11" key="1">
    <citation type="submission" date="2016-11" db="EMBL/GenBank/DDBJ databases">
        <authorList>
            <person name="Varghese N."/>
            <person name="Submissions S."/>
        </authorList>
    </citation>
    <scope>NUCLEOTIDE SEQUENCE [LARGE SCALE GENOMIC DNA]</scope>
    <source>
        <strain evidence="11">DSM 17456</strain>
    </source>
</reference>
<dbReference type="SUPFAM" id="SSF53448">
    <property type="entry name" value="Nucleotide-diphospho-sugar transferases"/>
    <property type="match status" value="1"/>
</dbReference>
<feature type="binding site" evidence="8">
    <location>
        <position position="26"/>
    </location>
    <ligand>
        <name>GTP</name>
        <dbReference type="ChEBI" id="CHEBI:37565"/>
    </ligand>
</feature>
<proteinExistence type="inferred from homology"/>
<dbReference type="STRING" id="1121457.SAMN02745161_2114"/>
<evidence type="ECO:0000256" key="1">
    <source>
        <dbReference type="ARBA" id="ARBA00022490"/>
    </source>
</evidence>
<evidence type="ECO:0000256" key="3">
    <source>
        <dbReference type="ARBA" id="ARBA00022723"/>
    </source>
</evidence>
<comment type="similarity">
    <text evidence="8">Belongs to the MobA family.</text>
</comment>
<evidence type="ECO:0000256" key="5">
    <source>
        <dbReference type="ARBA" id="ARBA00022842"/>
    </source>
</evidence>
<organism evidence="10 11">
    <name type="scientific">Halodesulfovibrio marinisediminis DSM 17456</name>
    <dbReference type="NCBI Taxonomy" id="1121457"/>
    <lineage>
        <taxon>Bacteria</taxon>
        <taxon>Pseudomonadati</taxon>
        <taxon>Thermodesulfobacteriota</taxon>
        <taxon>Desulfovibrionia</taxon>
        <taxon>Desulfovibrionales</taxon>
        <taxon>Desulfovibrionaceae</taxon>
        <taxon>Halodesulfovibrio</taxon>
    </lineage>
</organism>
<evidence type="ECO:0000256" key="2">
    <source>
        <dbReference type="ARBA" id="ARBA00022679"/>
    </source>
</evidence>
<evidence type="ECO:0000256" key="7">
    <source>
        <dbReference type="ARBA" id="ARBA00023150"/>
    </source>
</evidence>
<keyword evidence="2 8" id="KW-0808">Transferase</keyword>
<evidence type="ECO:0000256" key="6">
    <source>
        <dbReference type="ARBA" id="ARBA00023134"/>
    </source>
</evidence>
<dbReference type="EC" id="2.7.7.77" evidence="8"/>
<dbReference type="CDD" id="cd02503">
    <property type="entry name" value="MobA"/>
    <property type="match status" value="1"/>
</dbReference>
<evidence type="ECO:0000256" key="8">
    <source>
        <dbReference type="HAMAP-Rule" id="MF_00316"/>
    </source>
</evidence>
<dbReference type="GO" id="GO:0006777">
    <property type="term" value="P:Mo-molybdopterin cofactor biosynthetic process"/>
    <property type="evidence" value="ECO:0007669"/>
    <property type="project" value="UniProtKB-KW"/>
</dbReference>
<dbReference type="OrthoDB" id="9788394at2"/>
<sequence>MHANGSDHLTGIVLAGGLSSRMGHDKTRIHVHGDSKPDLLVYTCRLLESVCSEVWISSRDVRPHADGYLWVKDEIEGKGPIGGVMTSLRAAQGPVLVLSCDLPFMNAEMLQKLIDFWKHKPEGTLHTTFIQEETGFIEALVSIYEFEALPLFEQAVDDGMYKLSRVVPKEQQHCLPYTQQESLPFFNVNYPADLEMARRIIAAI</sequence>
<dbReference type="Pfam" id="PF12804">
    <property type="entry name" value="NTP_transf_3"/>
    <property type="match status" value="1"/>
</dbReference>
<comment type="subcellular location">
    <subcellularLocation>
        <location evidence="8">Cytoplasm</location>
    </subcellularLocation>
</comment>
<name>A0A1N6HB44_9BACT</name>
<comment type="function">
    <text evidence="8">Transfers a GMP moiety from GTP to Mo-molybdopterin (Mo-MPT) cofactor (Moco or molybdenum cofactor) to form Mo-molybdopterin guanine dinucleotide (Mo-MGD) cofactor.</text>
</comment>
<evidence type="ECO:0000313" key="11">
    <source>
        <dbReference type="Proteomes" id="UP000184694"/>
    </source>
</evidence>
<gene>
    <name evidence="8" type="primary">mobA</name>
    <name evidence="10" type="ORF">SAMN02745161_2114</name>
</gene>
<feature type="binding site" evidence="8">
    <location>
        <position position="73"/>
    </location>
    <ligand>
        <name>GTP</name>
        <dbReference type="ChEBI" id="CHEBI:37565"/>
    </ligand>
</feature>
<dbReference type="PANTHER" id="PTHR19136:SF81">
    <property type="entry name" value="MOLYBDENUM COFACTOR GUANYLYLTRANSFERASE"/>
    <property type="match status" value="1"/>
</dbReference>
<comment type="domain">
    <text evidence="8">The N-terminal domain determines nucleotide recognition and specific binding, while the C-terminal domain determines the specific binding to the target protein.</text>
</comment>
<comment type="caution">
    <text evidence="8">Lacks conserved residue(s) required for the propagation of feature annotation.</text>
</comment>
<dbReference type="EMBL" id="FSRG01000005">
    <property type="protein sequence ID" value="SIO17051.1"/>
    <property type="molecule type" value="Genomic_DNA"/>
</dbReference>
<dbReference type="RefSeq" id="WP_074216882.1">
    <property type="nucleotide sequence ID" value="NZ_FSRG01000005.1"/>
</dbReference>
<feature type="binding site" evidence="8">
    <location>
        <position position="101"/>
    </location>
    <ligand>
        <name>GTP</name>
        <dbReference type="ChEBI" id="CHEBI:37565"/>
    </ligand>
</feature>
<keyword evidence="6 8" id="KW-0342">GTP-binding</keyword>
<dbReference type="Gene3D" id="3.90.550.10">
    <property type="entry name" value="Spore Coat Polysaccharide Biosynthesis Protein SpsA, Chain A"/>
    <property type="match status" value="1"/>
</dbReference>
<dbReference type="GO" id="GO:0005737">
    <property type="term" value="C:cytoplasm"/>
    <property type="evidence" value="ECO:0007669"/>
    <property type="project" value="UniProtKB-SubCell"/>
</dbReference>
<keyword evidence="5 8" id="KW-0460">Magnesium</keyword>
<dbReference type="AlphaFoldDB" id="A0A1N6HB44"/>
<evidence type="ECO:0000256" key="4">
    <source>
        <dbReference type="ARBA" id="ARBA00022741"/>
    </source>
</evidence>
<comment type="catalytic activity">
    <reaction evidence="8">
        <text>Mo-molybdopterin + GTP + H(+) = Mo-molybdopterin guanine dinucleotide + diphosphate</text>
        <dbReference type="Rhea" id="RHEA:34243"/>
        <dbReference type="ChEBI" id="CHEBI:15378"/>
        <dbReference type="ChEBI" id="CHEBI:33019"/>
        <dbReference type="ChEBI" id="CHEBI:37565"/>
        <dbReference type="ChEBI" id="CHEBI:71302"/>
        <dbReference type="ChEBI" id="CHEBI:71310"/>
        <dbReference type="EC" id="2.7.7.77"/>
    </reaction>
</comment>
<dbReference type="GO" id="GO:0005525">
    <property type="term" value="F:GTP binding"/>
    <property type="evidence" value="ECO:0007669"/>
    <property type="project" value="UniProtKB-UniRule"/>
</dbReference>
<dbReference type="GO" id="GO:0061603">
    <property type="term" value="F:molybdenum cofactor guanylyltransferase activity"/>
    <property type="evidence" value="ECO:0007669"/>
    <property type="project" value="UniProtKB-EC"/>
</dbReference>